<gene>
    <name evidence="5" type="ORF">TMES_13815</name>
</gene>
<dbReference type="RefSeq" id="WP_085583487.1">
    <property type="nucleotide sequence ID" value="NZ_JFKA01000005.1"/>
</dbReference>
<dbReference type="GO" id="GO:0006974">
    <property type="term" value="P:DNA damage response"/>
    <property type="evidence" value="ECO:0007669"/>
    <property type="project" value="TreeGrafter"/>
</dbReference>
<dbReference type="EMBL" id="JFKA01000005">
    <property type="protein sequence ID" value="OSQ38030.1"/>
    <property type="molecule type" value="Genomic_DNA"/>
</dbReference>
<evidence type="ECO:0000256" key="3">
    <source>
        <dbReference type="ARBA" id="ARBA00022777"/>
    </source>
</evidence>
<name>A0A1Y2KZ82_9PROT</name>
<dbReference type="InterPro" id="IPR011611">
    <property type="entry name" value="PfkB_dom"/>
</dbReference>
<evidence type="ECO:0000259" key="4">
    <source>
        <dbReference type="Pfam" id="PF00294"/>
    </source>
</evidence>
<dbReference type="SUPFAM" id="SSF53613">
    <property type="entry name" value="Ribokinase-like"/>
    <property type="match status" value="1"/>
</dbReference>
<proteinExistence type="inferred from homology"/>
<keyword evidence="3" id="KW-0418">Kinase</keyword>
<keyword evidence="6" id="KW-1185">Reference proteome</keyword>
<dbReference type="PANTHER" id="PTHR43085:SF15">
    <property type="entry name" value="2-DEHYDRO-3-DEOXYGLUCONOKINASE"/>
    <property type="match status" value="1"/>
</dbReference>
<dbReference type="PANTHER" id="PTHR43085">
    <property type="entry name" value="HEXOKINASE FAMILY MEMBER"/>
    <property type="match status" value="1"/>
</dbReference>
<protein>
    <recommendedName>
        <fullName evidence="4">Carbohydrate kinase PfkB domain-containing protein</fullName>
    </recommendedName>
</protein>
<feature type="domain" description="Carbohydrate kinase PfkB" evidence="4">
    <location>
        <begin position="1"/>
        <end position="326"/>
    </location>
</feature>
<comment type="caution">
    <text evidence="5">The sequence shown here is derived from an EMBL/GenBank/DDBJ whole genome shotgun (WGS) entry which is preliminary data.</text>
</comment>
<evidence type="ECO:0000256" key="1">
    <source>
        <dbReference type="ARBA" id="ARBA00010688"/>
    </source>
</evidence>
<dbReference type="STRING" id="1293891.TMES_13815"/>
<dbReference type="InterPro" id="IPR029056">
    <property type="entry name" value="Ribokinase-like"/>
</dbReference>
<organism evidence="5 6">
    <name type="scientific">Thalassospira mesophila</name>
    <dbReference type="NCBI Taxonomy" id="1293891"/>
    <lineage>
        <taxon>Bacteria</taxon>
        <taxon>Pseudomonadati</taxon>
        <taxon>Pseudomonadota</taxon>
        <taxon>Alphaproteobacteria</taxon>
        <taxon>Rhodospirillales</taxon>
        <taxon>Thalassospiraceae</taxon>
        <taxon>Thalassospira</taxon>
    </lineage>
</organism>
<accession>A0A1Y2KZ82</accession>
<reference evidence="5 6" key="1">
    <citation type="submission" date="2014-03" db="EMBL/GenBank/DDBJ databases">
        <title>The draft genome sequence of Thalassospira mesophila JCM 18969.</title>
        <authorList>
            <person name="Lai Q."/>
            <person name="Shao Z."/>
        </authorList>
    </citation>
    <scope>NUCLEOTIDE SEQUENCE [LARGE SCALE GENOMIC DNA]</scope>
    <source>
        <strain evidence="5 6">JCM 18969</strain>
    </source>
</reference>
<evidence type="ECO:0000256" key="2">
    <source>
        <dbReference type="ARBA" id="ARBA00022679"/>
    </source>
</evidence>
<dbReference type="InterPro" id="IPR050306">
    <property type="entry name" value="PfkB_Carbo_kinase"/>
</dbReference>
<comment type="similarity">
    <text evidence="1">Belongs to the carbohydrate kinase PfkB family.</text>
</comment>
<dbReference type="OrthoDB" id="9776822at2"/>
<dbReference type="AlphaFoldDB" id="A0A1Y2KZ82"/>
<dbReference type="Gene3D" id="3.40.1190.20">
    <property type="match status" value="1"/>
</dbReference>
<dbReference type="GO" id="GO:0042840">
    <property type="term" value="P:D-glucuronate catabolic process"/>
    <property type="evidence" value="ECO:0007669"/>
    <property type="project" value="TreeGrafter"/>
</dbReference>
<keyword evidence="2" id="KW-0808">Transferase</keyword>
<dbReference type="CDD" id="cd01166">
    <property type="entry name" value="KdgK"/>
    <property type="match status" value="1"/>
</dbReference>
<dbReference type="Pfam" id="PF00294">
    <property type="entry name" value="PfkB"/>
    <property type="match status" value="1"/>
</dbReference>
<dbReference type="GO" id="GO:0005829">
    <property type="term" value="C:cytosol"/>
    <property type="evidence" value="ECO:0007669"/>
    <property type="project" value="TreeGrafter"/>
</dbReference>
<evidence type="ECO:0000313" key="6">
    <source>
        <dbReference type="Proteomes" id="UP000193391"/>
    </source>
</evidence>
<sequence length="333" mass="35228">MTKTAFIGECMIEISAASPNTSAEPSSAFGPAKLSYAGDTLNAAVYMARASKLIVQQGKAAANASSNERNDGVISYVTALGTDPYSQAMISAWQNDGLDASLVRQIDGELPGLYAIQTDASGERSFSYWRQNAAARQLLKNGYEKTLGGKLAGYGMVYLSGISLAILTDEDRAKLFAMLATLRKNGTRVCFDSNHRPRLWADTQTATDAYAAMAPLCDILMPTFDDEAALFGDATPADCAKRWLDAGAGEVIVKNGALPSTYITQTGETGTVTPPRIERVIDTTSAGDSFNGSYLAARQQGIDIETAIAIAQKIAGCVIGARGALVDIDHLVL</sequence>
<dbReference type="GO" id="GO:0019698">
    <property type="term" value="P:D-galacturonate catabolic process"/>
    <property type="evidence" value="ECO:0007669"/>
    <property type="project" value="TreeGrafter"/>
</dbReference>
<evidence type="ECO:0000313" key="5">
    <source>
        <dbReference type="EMBL" id="OSQ38030.1"/>
    </source>
</evidence>
<dbReference type="Proteomes" id="UP000193391">
    <property type="component" value="Unassembled WGS sequence"/>
</dbReference>
<dbReference type="GO" id="GO:0008673">
    <property type="term" value="F:2-dehydro-3-deoxygluconokinase activity"/>
    <property type="evidence" value="ECO:0007669"/>
    <property type="project" value="TreeGrafter"/>
</dbReference>